<dbReference type="RefSeq" id="WP_054914301.1">
    <property type="nucleotide sequence ID" value="NZ_LKGZ01000001.1"/>
</dbReference>
<evidence type="ECO:0000259" key="3">
    <source>
        <dbReference type="PROSITE" id="PS50110"/>
    </source>
</evidence>
<dbReference type="GO" id="GO:0000160">
    <property type="term" value="P:phosphorelay signal transduction system"/>
    <property type="evidence" value="ECO:0007669"/>
    <property type="project" value="InterPro"/>
</dbReference>
<dbReference type="AlphaFoldDB" id="A0A9X8EKI2"/>
<sequence length="130" mass="14038">MSTILVVDDEYVIADILGYALEDAGYKVEKAPNGKTALDVLEKVRIDLVITDYMMPIMNGEELAKAIRSNAQFADLPVILMSGAQASIGKAIPDLFSAVFDKPFDTASMVARVRAFIGVAEAGRDTPELQ</sequence>
<name>A0A9X8EKI2_PSEPU</name>
<protein>
    <submittedName>
        <fullName evidence="4">Response regulator receiver domain-containing protein</fullName>
    </submittedName>
</protein>
<reference evidence="4 5" key="1">
    <citation type="submission" date="2018-11" db="EMBL/GenBank/DDBJ databases">
        <title>Genomic analyses of the natural microbiome of Caenorhabditis elegans.</title>
        <authorList>
            <person name="Samuel B."/>
        </authorList>
    </citation>
    <scope>NUCLEOTIDE SEQUENCE [LARGE SCALE GENOMIC DNA]</scope>
    <source>
        <strain evidence="4 5">BIGb0473</strain>
    </source>
</reference>
<accession>A0A9X8EKI2</accession>
<dbReference type="InterPro" id="IPR001789">
    <property type="entry name" value="Sig_transdc_resp-reg_receiver"/>
</dbReference>
<evidence type="ECO:0000256" key="2">
    <source>
        <dbReference type="PROSITE-ProRule" id="PRU00169"/>
    </source>
</evidence>
<dbReference type="InterPro" id="IPR011006">
    <property type="entry name" value="CheY-like_superfamily"/>
</dbReference>
<evidence type="ECO:0000313" key="4">
    <source>
        <dbReference type="EMBL" id="ROQ49055.1"/>
    </source>
</evidence>
<dbReference type="PANTHER" id="PTHR44591:SF3">
    <property type="entry name" value="RESPONSE REGULATORY DOMAIN-CONTAINING PROTEIN"/>
    <property type="match status" value="1"/>
</dbReference>
<dbReference type="PROSITE" id="PS50110">
    <property type="entry name" value="RESPONSE_REGULATORY"/>
    <property type="match status" value="1"/>
</dbReference>
<organism evidence="4 5">
    <name type="scientific">Pseudomonas putida</name>
    <name type="common">Arthrobacter siderocapsulatus</name>
    <dbReference type="NCBI Taxonomy" id="303"/>
    <lineage>
        <taxon>Bacteria</taxon>
        <taxon>Pseudomonadati</taxon>
        <taxon>Pseudomonadota</taxon>
        <taxon>Gammaproteobacteria</taxon>
        <taxon>Pseudomonadales</taxon>
        <taxon>Pseudomonadaceae</taxon>
        <taxon>Pseudomonas</taxon>
    </lineage>
</organism>
<gene>
    <name evidence="4" type="ORF">EDF85_3359</name>
</gene>
<dbReference type="SUPFAM" id="SSF52172">
    <property type="entry name" value="CheY-like"/>
    <property type="match status" value="1"/>
</dbReference>
<proteinExistence type="predicted"/>
<feature type="modified residue" description="4-aspartylphosphate" evidence="2">
    <location>
        <position position="52"/>
    </location>
</feature>
<dbReference type="Proteomes" id="UP000269115">
    <property type="component" value="Unassembled WGS sequence"/>
</dbReference>
<keyword evidence="1 2" id="KW-0597">Phosphoprotein</keyword>
<dbReference type="EMBL" id="RJUR01000014">
    <property type="protein sequence ID" value="ROQ49055.1"/>
    <property type="molecule type" value="Genomic_DNA"/>
</dbReference>
<feature type="domain" description="Response regulatory" evidence="3">
    <location>
        <begin position="3"/>
        <end position="117"/>
    </location>
</feature>
<dbReference type="GeneID" id="87480763"/>
<evidence type="ECO:0000256" key="1">
    <source>
        <dbReference type="ARBA" id="ARBA00022553"/>
    </source>
</evidence>
<dbReference type="Gene3D" id="3.40.50.2300">
    <property type="match status" value="1"/>
</dbReference>
<comment type="caution">
    <text evidence="4">The sequence shown here is derived from an EMBL/GenBank/DDBJ whole genome shotgun (WGS) entry which is preliminary data.</text>
</comment>
<dbReference type="Pfam" id="PF00072">
    <property type="entry name" value="Response_reg"/>
    <property type="match status" value="1"/>
</dbReference>
<evidence type="ECO:0000313" key="5">
    <source>
        <dbReference type="Proteomes" id="UP000269115"/>
    </source>
</evidence>
<dbReference type="InterPro" id="IPR050595">
    <property type="entry name" value="Bact_response_regulator"/>
</dbReference>
<dbReference type="SMART" id="SM00448">
    <property type="entry name" value="REC"/>
    <property type="match status" value="1"/>
</dbReference>
<dbReference type="PANTHER" id="PTHR44591">
    <property type="entry name" value="STRESS RESPONSE REGULATOR PROTEIN 1"/>
    <property type="match status" value="1"/>
</dbReference>